<dbReference type="InterPro" id="IPR037126">
    <property type="entry name" value="PdaC/RsiV-like_sf"/>
</dbReference>
<dbReference type="Gene3D" id="3.90.640.20">
    <property type="entry name" value="Heat-shock cognate protein, ATPase"/>
    <property type="match status" value="1"/>
</dbReference>
<dbReference type="Proteomes" id="UP000465601">
    <property type="component" value="Unassembled WGS sequence"/>
</dbReference>
<dbReference type="OrthoDB" id="5637at2"/>
<dbReference type="RefSeq" id="WP_151865265.1">
    <property type="nucleotide sequence ID" value="NZ_WBZB01000013.1"/>
</dbReference>
<evidence type="ECO:0000313" key="3">
    <source>
        <dbReference type="Proteomes" id="UP000465601"/>
    </source>
</evidence>
<dbReference type="InterPro" id="IPR021729">
    <property type="entry name" value="DUF3298"/>
</dbReference>
<protein>
    <submittedName>
        <fullName evidence="2">DUF3298 and DUF4163 domain-containing protein</fullName>
    </submittedName>
</protein>
<name>A0A833HQ81_9FIRM</name>
<sequence length="206" mass="23834">MYDEFKSPVNIQTQCYYTSNVSFKYPMVYGLSDPMIQQRMNYRIYSLMLEVISELINPYSNTITYVTGFYEIKTNERDVLSITLNATGDFGGAHPMSVVKALTFDVKTGDEYELYQLFLPDSDYIQRMSDMIAIQIKERDIPLLGDFKGISPTQDYYIADKALVIFFQLYEIAPYAAGFPYFVIPIYDVSDIIVPDGLLSRMLYWL</sequence>
<dbReference type="EMBL" id="WBZB01000013">
    <property type="protein sequence ID" value="KAB3531537.1"/>
    <property type="molecule type" value="Genomic_DNA"/>
</dbReference>
<keyword evidence="3" id="KW-1185">Reference proteome</keyword>
<evidence type="ECO:0000313" key="2">
    <source>
        <dbReference type="EMBL" id="KAB3531537.1"/>
    </source>
</evidence>
<reference evidence="2 3" key="1">
    <citation type="submission" date="2019-10" db="EMBL/GenBank/DDBJ databases">
        <title>Alkaliphilus serpentinus sp. nov. and Alkaliphilus pronyensis sp. nov., two novel anaerobic alkaliphilic species isolated from the serpentinized-hosted hydrothermal field of the Prony Bay (New Caledonia).</title>
        <authorList>
            <person name="Postec A."/>
        </authorList>
    </citation>
    <scope>NUCLEOTIDE SEQUENCE [LARGE SCALE GENOMIC DNA]</scope>
    <source>
        <strain evidence="2 3">LacT</strain>
    </source>
</reference>
<gene>
    <name evidence="2" type="ORF">F8153_05010</name>
</gene>
<dbReference type="Pfam" id="PF11738">
    <property type="entry name" value="DUF3298"/>
    <property type="match status" value="1"/>
</dbReference>
<dbReference type="AlphaFoldDB" id="A0A833HQ81"/>
<dbReference type="Gene3D" id="3.30.565.40">
    <property type="entry name" value="Fervidobacterium nodosum Rt17-B1 like"/>
    <property type="match status" value="1"/>
</dbReference>
<feature type="domain" description="DUF3298" evidence="1">
    <location>
        <begin position="117"/>
        <end position="186"/>
    </location>
</feature>
<organism evidence="2 3">
    <name type="scientific">Alkaliphilus serpentinus</name>
    <dbReference type="NCBI Taxonomy" id="1482731"/>
    <lineage>
        <taxon>Bacteria</taxon>
        <taxon>Bacillati</taxon>
        <taxon>Bacillota</taxon>
        <taxon>Clostridia</taxon>
        <taxon>Peptostreptococcales</taxon>
        <taxon>Natronincolaceae</taxon>
        <taxon>Alkaliphilus</taxon>
    </lineage>
</organism>
<evidence type="ECO:0000259" key="1">
    <source>
        <dbReference type="Pfam" id="PF11738"/>
    </source>
</evidence>
<accession>A0A833HQ81</accession>
<proteinExistence type="predicted"/>
<comment type="caution">
    <text evidence="2">The sequence shown here is derived from an EMBL/GenBank/DDBJ whole genome shotgun (WGS) entry which is preliminary data.</text>
</comment>